<organism evidence="1 2">
    <name type="scientific">Lactobacillus gigeriorum DSM 23908 = CRBIP 24.85</name>
    <dbReference type="NCBI Taxonomy" id="1423751"/>
    <lineage>
        <taxon>Bacteria</taxon>
        <taxon>Bacillati</taxon>
        <taxon>Bacillota</taxon>
        <taxon>Bacilli</taxon>
        <taxon>Lactobacillales</taxon>
        <taxon>Lactobacillaceae</taxon>
        <taxon>Lactobacillus</taxon>
    </lineage>
</organism>
<dbReference type="OrthoDB" id="2326630at2"/>
<proteinExistence type="predicted"/>
<evidence type="ECO:0000313" key="2">
    <source>
        <dbReference type="Proteomes" id="UP000009326"/>
    </source>
</evidence>
<comment type="caution">
    <text evidence="1">The sequence shown here is derived from an EMBL/GenBank/DDBJ whole genome shotgun (WGS) entry which is preliminary data.</text>
</comment>
<reference evidence="1 2" key="1">
    <citation type="submission" date="2012-06" db="EMBL/GenBank/DDBJ databases">
        <title>Draft genome sequence of Lactobacillus gigeriorum CRBIP 24.85T, isolated from chicken crop.</title>
        <authorList>
            <person name="Cousin S."/>
            <person name="Ma L."/>
            <person name="Creno S."/>
            <person name="Clermont D."/>
            <person name="Loux V."/>
            <person name="Bizet C."/>
            <person name="Bouchier C."/>
        </authorList>
    </citation>
    <scope>NUCLEOTIDE SEQUENCE [LARGE SCALE GENOMIC DNA]</scope>
    <source>
        <strain evidence="2">CRBIP 24.85T</strain>
    </source>
</reference>
<accession>I7LD77</accession>
<dbReference type="Proteomes" id="UP000009326">
    <property type="component" value="Unassembled WGS sequence"/>
</dbReference>
<dbReference type="Pfam" id="PF09693">
    <property type="entry name" value="Phage_XkdX"/>
    <property type="match status" value="1"/>
</dbReference>
<dbReference type="InterPro" id="IPR010022">
    <property type="entry name" value="XkdX"/>
</dbReference>
<dbReference type="AlphaFoldDB" id="I7LD77"/>
<protein>
    <recommendedName>
        <fullName evidence="3">XkdX family protein</fullName>
    </recommendedName>
</protein>
<gene>
    <name evidence="1" type="ORF">BN52_02420</name>
</gene>
<evidence type="ECO:0008006" key="3">
    <source>
        <dbReference type="Google" id="ProtNLM"/>
    </source>
</evidence>
<evidence type="ECO:0000313" key="1">
    <source>
        <dbReference type="EMBL" id="CCI87106.1"/>
    </source>
</evidence>
<dbReference type="RefSeq" id="WP_008473232.1">
    <property type="nucleotide sequence ID" value="NZ_AYZO01000011.1"/>
</dbReference>
<name>I7LD77_9LACO</name>
<sequence>MSSVWESLLTNLYFLKAYSKETIATYVPNFIDEAAYQRITGEPYVKEVS</sequence>
<dbReference type="EMBL" id="CAKC01000048">
    <property type="protein sequence ID" value="CCI87106.1"/>
    <property type="molecule type" value="Genomic_DNA"/>
</dbReference>